<gene>
    <name evidence="2" type="ORF">SAMN04487928_10254</name>
</gene>
<keyword evidence="3" id="KW-1185">Reference proteome</keyword>
<sequence>MRVRKVVLLFVVIMTVFSLSGCGEKFPELSEEEYNKTVEFAVGLLMKYSNNDKEKLTYVDAKEVQKERENEARKAAKEEEKKEPTVPVKVEEPEPVAESSEELVSTAMSSEEPASTAASGNEPVDEHGKETTDDAAAVSGSSDSEVVQETETDNGEKISSDVSSDAIVLSSDQTQEIVNDIFLSYQGYSVSSTYPESSKSYVVNADKGKKLLVLRFDLYNASGSSKKVNMINQKLLFQILLNGKNLGYSSVTFLPNDLSSYIGEIDSKAHESLVILTQISADDSTSIQTLGMIVSMNGTQQEVALK</sequence>
<name>A0A1I5QCD3_9FIRM</name>
<protein>
    <recommendedName>
        <fullName evidence="4">DUF5067 domain-containing protein</fullName>
    </recommendedName>
</protein>
<evidence type="ECO:0000313" key="3">
    <source>
        <dbReference type="Proteomes" id="UP000182624"/>
    </source>
</evidence>
<accession>A0A1I5QCD3</accession>
<feature type="region of interest" description="Disordered" evidence="1">
    <location>
        <begin position="64"/>
        <end position="162"/>
    </location>
</feature>
<organism evidence="2 3">
    <name type="scientific">Butyrivibrio proteoclasticus</name>
    <dbReference type="NCBI Taxonomy" id="43305"/>
    <lineage>
        <taxon>Bacteria</taxon>
        <taxon>Bacillati</taxon>
        <taxon>Bacillota</taxon>
        <taxon>Clostridia</taxon>
        <taxon>Lachnospirales</taxon>
        <taxon>Lachnospiraceae</taxon>
        <taxon>Butyrivibrio</taxon>
    </lineage>
</organism>
<proteinExistence type="predicted"/>
<evidence type="ECO:0000313" key="2">
    <source>
        <dbReference type="EMBL" id="SFP43969.1"/>
    </source>
</evidence>
<feature type="compositionally biased region" description="Low complexity" evidence="1">
    <location>
        <begin position="134"/>
        <end position="145"/>
    </location>
</feature>
<reference evidence="3" key="1">
    <citation type="submission" date="2016-10" db="EMBL/GenBank/DDBJ databases">
        <authorList>
            <person name="Varghese N."/>
            <person name="Submissions S."/>
        </authorList>
    </citation>
    <scope>NUCLEOTIDE SEQUENCE [LARGE SCALE GENOMIC DNA]</scope>
    <source>
        <strain evidence="3">P18</strain>
    </source>
</reference>
<feature type="compositionally biased region" description="Basic and acidic residues" evidence="1">
    <location>
        <begin position="64"/>
        <end position="92"/>
    </location>
</feature>
<dbReference type="Proteomes" id="UP000182624">
    <property type="component" value="Unassembled WGS sequence"/>
</dbReference>
<feature type="compositionally biased region" description="Polar residues" evidence="1">
    <location>
        <begin position="106"/>
        <end position="119"/>
    </location>
</feature>
<evidence type="ECO:0008006" key="4">
    <source>
        <dbReference type="Google" id="ProtNLM"/>
    </source>
</evidence>
<dbReference type="OrthoDB" id="2049545at2"/>
<dbReference type="PROSITE" id="PS51257">
    <property type="entry name" value="PROKAR_LIPOPROTEIN"/>
    <property type="match status" value="1"/>
</dbReference>
<dbReference type="EMBL" id="FOXO01000002">
    <property type="protein sequence ID" value="SFP43969.1"/>
    <property type="molecule type" value="Genomic_DNA"/>
</dbReference>
<dbReference type="RefSeq" id="WP_074883317.1">
    <property type="nucleotide sequence ID" value="NZ_FOXO01000002.1"/>
</dbReference>
<dbReference type="AlphaFoldDB" id="A0A1I5QCD3"/>
<evidence type="ECO:0000256" key="1">
    <source>
        <dbReference type="SAM" id="MobiDB-lite"/>
    </source>
</evidence>